<proteinExistence type="predicted"/>
<sequence>MLSSPCPKKQSHCQGEGTYLQPLSRSLVWRQAPPPTSLLIGCLK</sequence>
<reference evidence="1" key="2">
    <citation type="journal article" date="2015" name="Fish Shellfish Immunol.">
        <title>Early steps in the European eel (Anguilla anguilla)-Vibrio vulnificus interaction in the gills: Role of the RtxA13 toxin.</title>
        <authorList>
            <person name="Callol A."/>
            <person name="Pajuelo D."/>
            <person name="Ebbesson L."/>
            <person name="Teles M."/>
            <person name="MacKenzie S."/>
            <person name="Amaro C."/>
        </authorList>
    </citation>
    <scope>NUCLEOTIDE SEQUENCE</scope>
</reference>
<name>A0A0E9TSS2_ANGAN</name>
<dbReference type="AlphaFoldDB" id="A0A0E9TSS2"/>
<evidence type="ECO:0000313" key="1">
    <source>
        <dbReference type="EMBL" id="JAH56621.1"/>
    </source>
</evidence>
<accession>A0A0E9TSS2</accession>
<dbReference type="EMBL" id="GBXM01051956">
    <property type="protein sequence ID" value="JAH56621.1"/>
    <property type="molecule type" value="Transcribed_RNA"/>
</dbReference>
<protein>
    <submittedName>
        <fullName evidence="1">Uncharacterized protein</fullName>
    </submittedName>
</protein>
<organism evidence="1">
    <name type="scientific">Anguilla anguilla</name>
    <name type="common">European freshwater eel</name>
    <name type="synonym">Muraena anguilla</name>
    <dbReference type="NCBI Taxonomy" id="7936"/>
    <lineage>
        <taxon>Eukaryota</taxon>
        <taxon>Metazoa</taxon>
        <taxon>Chordata</taxon>
        <taxon>Craniata</taxon>
        <taxon>Vertebrata</taxon>
        <taxon>Euteleostomi</taxon>
        <taxon>Actinopterygii</taxon>
        <taxon>Neopterygii</taxon>
        <taxon>Teleostei</taxon>
        <taxon>Anguilliformes</taxon>
        <taxon>Anguillidae</taxon>
        <taxon>Anguilla</taxon>
    </lineage>
</organism>
<reference evidence="1" key="1">
    <citation type="submission" date="2014-11" db="EMBL/GenBank/DDBJ databases">
        <authorList>
            <person name="Amaro Gonzalez C."/>
        </authorList>
    </citation>
    <scope>NUCLEOTIDE SEQUENCE</scope>
</reference>